<gene>
    <name evidence="2" type="ORF">C7402_102441</name>
</gene>
<evidence type="ECO:0000313" key="2">
    <source>
        <dbReference type="EMBL" id="PVX86605.1"/>
    </source>
</evidence>
<evidence type="ECO:0000313" key="3">
    <source>
        <dbReference type="Proteomes" id="UP000245712"/>
    </source>
</evidence>
<name>A0ABX5KU09_9BURK</name>
<dbReference type="InterPro" id="IPR029058">
    <property type="entry name" value="AB_hydrolase_fold"/>
</dbReference>
<dbReference type="Proteomes" id="UP000245712">
    <property type="component" value="Unassembled WGS sequence"/>
</dbReference>
<dbReference type="SUPFAM" id="SSF53474">
    <property type="entry name" value="alpha/beta-Hydrolases"/>
    <property type="match status" value="1"/>
</dbReference>
<evidence type="ECO:0008006" key="4">
    <source>
        <dbReference type="Google" id="ProtNLM"/>
    </source>
</evidence>
<reference evidence="2 3" key="1">
    <citation type="submission" date="2018-05" db="EMBL/GenBank/DDBJ databases">
        <title>Genomic Encyclopedia of Type Strains, Phase IV (KMG-V): Genome sequencing to study the core and pangenomes of soil and plant-associated prokaryotes.</title>
        <authorList>
            <person name="Whitman W."/>
        </authorList>
    </citation>
    <scope>NUCLEOTIDE SEQUENCE [LARGE SCALE GENOMIC DNA]</scope>
    <source>
        <strain evidence="2 3">SCZa-39</strain>
    </source>
</reference>
<dbReference type="Gene3D" id="3.40.50.1820">
    <property type="entry name" value="alpha/beta hydrolase"/>
    <property type="match status" value="1"/>
</dbReference>
<proteinExistence type="predicted"/>
<dbReference type="EMBL" id="QEOB01000002">
    <property type="protein sequence ID" value="PVX86605.1"/>
    <property type="molecule type" value="Genomic_DNA"/>
</dbReference>
<evidence type="ECO:0000256" key="1">
    <source>
        <dbReference type="SAM" id="MobiDB-lite"/>
    </source>
</evidence>
<keyword evidence="3" id="KW-1185">Reference proteome</keyword>
<comment type="caution">
    <text evidence="2">The sequence shown here is derived from an EMBL/GenBank/DDBJ whole genome shotgun (WGS) entry which is preliminary data.</text>
</comment>
<sequence>MPRRTVQRAPHPRIVADRALRRTAWLVVALVCLLCTGCAAVHVRSTSPEQYIAHSRGDILTTGALSEATQQTLAVSGLEDICRSPTQPCATGLMNASMIDNDQRLSALAELSLKEALAATAARDLPWSDAQFDLWLRAARFAYVWLFFSTRPAAERAFEDRQTQVRDFYNYAVQRTASALFQRMLINATASDSEPELIKHIADWQLQFDLDGLHLPAGVETPRALIPATSLRFSGLRSIYRRDGLGAQFVADADIRPTPPKAPRPANASALSTPVYTPLPASDAVASLADAPGSSATPHRRSRQERLAGGSWFSEMPYPVLTVLLKFPGATLDEVFARRDATLVVYDPYRTDSVDVNAQVVPLGANFSAGYGMWLARSDFGAESMASLLLPKYGISEPHIFLMQPFDPNRRIIVTLHGLASSPEAWVNVANEIQGDPTLRRKFQLWQVYYPTNVPIIVNLADIRQVLLSTLRHFDPNGQTSASRDIVLIGHSMGGVLSKALVSSSGDALWHVFADQYTPEGAQVERAHAQLDPYLRFTPLPGVERVVFIAAPHRGTSFARNPLGRWAANLIELPLTLLDDVEDATDAMMGTYGAQSANHSRRVPNSVDQLSDDDPMIRALATLPIAPNVRYNSIIARRQAGGPLENTDDGVVPYRSAHLEGADSEFVIRGWHSITDSPQAILELRRILHQDLNETGERN</sequence>
<dbReference type="RefSeq" id="WP_208948895.1">
    <property type="nucleotide sequence ID" value="NZ_CAJZAT010000219.1"/>
</dbReference>
<feature type="region of interest" description="Disordered" evidence="1">
    <location>
        <begin position="254"/>
        <end position="273"/>
    </location>
</feature>
<organism evidence="2 3">
    <name type="scientific">Paraburkholderia unamae</name>
    <dbReference type="NCBI Taxonomy" id="219649"/>
    <lineage>
        <taxon>Bacteria</taxon>
        <taxon>Pseudomonadati</taxon>
        <taxon>Pseudomonadota</taxon>
        <taxon>Betaproteobacteria</taxon>
        <taxon>Burkholderiales</taxon>
        <taxon>Burkholderiaceae</taxon>
        <taxon>Paraburkholderia</taxon>
    </lineage>
</organism>
<accession>A0ABX5KU09</accession>
<protein>
    <recommendedName>
        <fullName evidence="4">AB hydrolase-1 domain-containing protein</fullName>
    </recommendedName>
</protein>